<dbReference type="InterPro" id="IPR011761">
    <property type="entry name" value="ATP-grasp"/>
</dbReference>
<dbReference type="SUPFAM" id="SSF56059">
    <property type="entry name" value="Glutathione synthetase ATP-binding domain-like"/>
    <property type="match status" value="1"/>
</dbReference>
<comment type="similarity">
    <text evidence="4">Belongs to the D-alanine--D-alanine ligase family.</text>
</comment>
<evidence type="ECO:0000256" key="3">
    <source>
        <dbReference type="ARBA" id="ARBA00004496"/>
    </source>
</evidence>
<dbReference type="GO" id="GO:0008360">
    <property type="term" value="P:regulation of cell shape"/>
    <property type="evidence" value="ECO:0007669"/>
    <property type="project" value="UniProtKB-KW"/>
</dbReference>
<dbReference type="Gene3D" id="3.30.470.20">
    <property type="entry name" value="ATP-grasp fold, B domain"/>
    <property type="match status" value="1"/>
</dbReference>
<reference evidence="16 17" key="1">
    <citation type="journal article" date="2015" name="Genome Announc.">
        <title>Genomes of Geoalkalibacter ferrihydriticus Z-0531T and Geoalkalibacter subterraneus Red1T, Two Haloalkaliphilic Metal-Reducing Deltaproteobacteria.</title>
        <authorList>
            <person name="Badalamenti J.P."/>
            <person name="Krajmalnik-Brown R."/>
            <person name="Torres C.I."/>
            <person name="Bond D.R."/>
        </authorList>
    </citation>
    <scope>NUCLEOTIDE SEQUENCE [LARGE SCALE GENOMIC DNA]</scope>
    <source>
        <strain evidence="16 17">Red1</strain>
    </source>
</reference>
<keyword evidence="17" id="KW-1185">Reference proteome</keyword>
<dbReference type="KEGG" id="gsb:GSUB_01970"/>
<dbReference type="GO" id="GO:0008716">
    <property type="term" value="F:D-alanine-D-alanine ligase activity"/>
    <property type="evidence" value="ECO:0007669"/>
    <property type="project" value="UniProtKB-EC"/>
</dbReference>
<evidence type="ECO:0000256" key="14">
    <source>
        <dbReference type="PROSITE-ProRule" id="PRU00409"/>
    </source>
</evidence>
<dbReference type="AlphaFoldDB" id="A0A0B5FNK6"/>
<evidence type="ECO:0000256" key="12">
    <source>
        <dbReference type="ARBA" id="ARBA00023316"/>
    </source>
</evidence>
<evidence type="ECO:0000256" key="13">
    <source>
        <dbReference type="ARBA" id="ARBA00047614"/>
    </source>
</evidence>
<evidence type="ECO:0000256" key="7">
    <source>
        <dbReference type="ARBA" id="ARBA00022598"/>
    </source>
</evidence>
<keyword evidence="6" id="KW-0963">Cytoplasm</keyword>
<dbReference type="InterPro" id="IPR000291">
    <property type="entry name" value="D-Ala_lig_Van_CS"/>
</dbReference>
<dbReference type="Gene3D" id="3.40.50.20">
    <property type="match status" value="1"/>
</dbReference>
<gene>
    <name evidence="16" type="ORF">GSUB_01970</name>
</gene>
<keyword evidence="9 14" id="KW-0067">ATP-binding</keyword>
<evidence type="ECO:0000313" key="16">
    <source>
        <dbReference type="EMBL" id="AJF05580.1"/>
    </source>
</evidence>
<dbReference type="GO" id="GO:0071555">
    <property type="term" value="P:cell wall organization"/>
    <property type="evidence" value="ECO:0007669"/>
    <property type="project" value="UniProtKB-KW"/>
</dbReference>
<evidence type="ECO:0000256" key="10">
    <source>
        <dbReference type="ARBA" id="ARBA00022960"/>
    </source>
</evidence>
<keyword evidence="12" id="KW-0961">Cell wall biogenesis/degradation</keyword>
<dbReference type="RefSeq" id="WP_040198962.1">
    <property type="nucleotide sequence ID" value="NZ_CP010311.1"/>
</dbReference>
<sequence>MNIALSFNLKAEAEGVQDTAAEPPLEPPSEPPDDLYAEWDDIHTINAVADALRSRHRVTLVEADTGAFERYRLLRPDLVFNIAEGLHGVSREAQIPAMLDMLGLPYTGSDPLTLGLCLDKRRTKEILAHHRVATPRFVVASSMAEIPARFSYPAMVKPTLEGSSMGITDRALVRNRRELVRQVQWVLETYRQPALIEEFLPGREFTVAMLGNGSDLRVLPIVEINFDSLPSGVNPIYSYEAKWLWDQEQDPLQIFTCPAQLEPLLRRQIEVLCRRAFAALGCRDWCRIDVRLDGRGLPQVIELNPLPGILPRSEQNSCFPKAARAAGLTYDQLILAVADAAVTRLNLHEQGGCNESRGLL</sequence>
<evidence type="ECO:0000313" key="17">
    <source>
        <dbReference type="Proteomes" id="UP000035036"/>
    </source>
</evidence>
<dbReference type="PROSITE" id="PS50975">
    <property type="entry name" value="ATP_GRASP"/>
    <property type="match status" value="1"/>
</dbReference>
<dbReference type="Gene3D" id="3.30.1490.20">
    <property type="entry name" value="ATP-grasp fold, A domain"/>
    <property type="match status" value="1"/>
</dbReference>
<dbReference type="InterPro" id="IPR011095">
    <property type="entry name" value="Dala_Dala_lig_C"/>
</dbReference>
<dbReference type="EMBL" id="CP010311">
    <property type="protein sequence ID" value="AJF05580.1"/>
    <property type="molecule type" value="Genomic_DNA"/>
</dbReference>
<proteinExistence type="inferred from homology"/>
<dbReference type="OrthoDB" id="9813261at2"/>
<dbReference type="GO" id="GO:0046872">
    <property type="term" value="F:metal ion binding"/>
    <property type="evidence" value="ECO:0007669"/>
    <property type="project" value="InterPro"/>
</dbReference>
<evidence type="ECO:0000256" key="1">
    <source>
        <dbReference type="ARBA" id="ARBA00001936"/>
    </source>
</evidence>
<dbReference type="GO" id="GO:0005524">
    <property type="term" value="F:ATP binding"/>
    <property type="evidence" value="ECO:0007669"/>
    <property type="project" value="UniProtKB-UniRule"/>
</dbReference>
<dbReference type="GO" id="GO:0005737">
    <property type="term" value="C:cytoplasm"/>
    <property type="evidence" value="ECO:0007669"/>
    <property type="project" value="UniProtKB-SubCell"/>
</dbReference>
<dbReference type="SUPFAM" id="SSF52440">
    <property type="entry name" value="PreATP-grasp domain"/>
    <property type="match status" value="1"/>
</dbReference>
<evidence type="ECO:0000256" key="6">
    <source>
        <dbReference type="ARBA" id="ARBA00022490"/>
    </source>
</evidence>
<dbReference type="Pfam" id="PF07478">
    <property type="entry name" value="Dala_Dala_lig_C"/>
    <property type="match status" value="1"/>
</dbReference>
<dbReference type="PROSITE" id="PS00844">
    <property type="entry name" value="DALA_DALA_LIGASE_2"/>
    <property type="match status" value="1"/>
</dbReference>
<comment type="catalytic activity">
    <reaction evidence="13">
        <text>2 D-alanine + ATP = D-alanyl-D-alanine + ADP + phosphate + H(+)</text>
        <dbReference type="Rhea" id="RHEA:11224"/>
        <dbReference type="ChEBI" id="CHEBI:15378"/>
        <dbReference type="ChEBI" id="CHEBI:30616"/>
        <dbReference type="ChEBI" id="CHEBI:43474"/>
        <dbReference type="ChEBI" id="CHEBI:57416"/>
        <dbReference type="ChEBI" id="CHEBI:57822"/>
        <dbReference type="ChEBI" id="CHEBI:456216"/>
        <dbReference type="EC" id="6.3.2.4"/>
    </reaction>
</comment>
<dbReference type="PANTHER" id="PTHR23132:SF23">
    <property type="entry name" value="D-ALANINE--D-ALANINE LIGASE B"/>
    <property type="match status" value="1"/>
</dbReference>
<accession>A0A0B5FNK6</accession>
<dbReference type="HOGENOM" id="CLU_039268_2_1_7"/>
<evidence type="ECO:0000256" key="9">
    <source>
        <dbReference type="ARBA" id="ARBA00022840"/>
    </source>
</evidence>
<organism evidence="16 17">
    <name type="scientific">Geoalkalibacter subterraneus</name>
    <dbReference type="NCBI Taxonomy" id="483547"/>
    <lineage>
        <taxon>Bacteria</taxon>
        <taxon>Pseudomonadati</taxon>
        <taxon>Thermodesulfobacteriota</taxon>
        <taxon>Desulfuromonadia</taxon>
        <taxon>Desulfuromonadales</taxon>
        <taxon>Geoalkalibacteraceae</taxon>
        <taxon>Geoalkalibacter</taxon>
    </lineage>
</organism>
<evidence type="ECO:0000256" key="2">
    <source>
        <dbReference type="ARBA" id="ARBA00001946"/>
    </source>
</evidence>
<dbReference type="InterPro" id="IPR013815">
    <property type="entry name" value="ATP_grasp_subdomain_1"/>
</dbReference>
<evidence type="ECO:0000256" key="11">
    <source>
        <dbReference type="ARBA" id="ARBA00022984"/>
    </source>
</evidence>
<keyword evidence="11" id="KW-0573">Peptidoglycan synthesis</keyword>
<keyword evidence="10" id="KW-0133">Cell shape</keyword>
<dbReference type="InterPro" id="IPR016185">
    <property type="entry name" value="PreATP-grasp_dom_sf"/>
</dbReference>
<keyword evidence="8 14" id="KW-0547">Nucleotide-binding</keyword>
<comment type="cofactor">
    <cofactor evidence="1">
        <name>Mn(2+)</name>
        <dbReference type="ChEBI" id="CHEBI:29035"/>
    </cofactor>
</comment>
<name>A0A0B5FNK6_9BACT</name>
<comment type="cofactor">
    <cofactor evidence="2">
        <name>Mg(2+)</name>
        <dbReference type="ChEBI" id="CHEBI:18420"/>
    </cofactor>
</comment>
<dbReference type="EC" id="6.3.2.4" evidence="5"/>
<dbReference type="Proteomes" id="UP000035036">
    <property type="component" value="Chromosome"/>
</dbReference>
<evidence type="ECO:0000256" key="5">
    <source>
        <dbReference type="ARBA" id="ARBA00012216"/>
    </source>
</evidence>
<dbReference type="GO" id="GO:0009252">
    <property type="term" value="P:peptidoglycan biosynthetic process"/>
    <property type="evidence" value="ECO:0007669"/>
    <property type="project" value="UniProtKB-KW"/>
</dbReference>
<dbReference type="PANTHER" id="PTHR23132">
    <property type="entry name" value="D-ALANINE--D-ALANINE LIGASE"/>
    <property type="match status" value="1"/>
</dbReference>
<evidence type="ECO:0000259" key="15">
    <source>
        <dbReference type="PROSITE" id="PS50975"/>
    </source>
</evidence>
<dbReference type="STRING" id="483547.GSUB_01970"/>
<comment type="subcellular location">
    <subcellularLocation>
        <location evidence="3">Cytoplasm</location>
    </subcellularLocation>
</comment>
<evidence type="ECO:0000256" key="8">
    <source>
        <dbReference type="ARBA" id="ARBA00022741"/>
    </source>
</evidence>
<protein>
    <recommendedName>
        <fullName evidence="5">D-alanine--D-alanine ligase</fullName>
        <ecNumber evidence="5">6.3.2.4</ecNumber>
    </recommendedName>
</protein>
<feature type="domain" description="ATP-grasp" evidence="15">
    <location>
        <begin position="124"/>
        <end position="339"/>
    </location>
</feature>
<evidence type="ECO:0000256" key="4">
    <source>
        <dbReference type="ARBA" id="ARBA00010871"/>
    </source>
</evidence>
<keyword evidence="7 16" id="KW-0436">Ligase</keyword>